<evidence type="ECO:0000313" key="1">
    <source>
        <dbReference type="EMBL" id="KAB2816609.1"/>
    </source>
</evidence>
<dbReference type="RefSeq" id="WP_151694037.1">
    <property type="nucleotide sequence ID" value="NZ_BMGX01000001.1"/>
</dbReference>
<dbReference type="EMBL" id="WBVQ01000002">
    <property type="protein sequence ID" value="KAB2816609.1"/>
    <property type="molecule type" value="Genomic_DNA"/>
</dbReference>
<reference evidence="1 2" key="1">
    <citation type="submission" date="2019-10" db="EMBL/GenBank/DDBJ databases">
        <title>Genome sequence of Phaeocystidibacter marisrubri JCM30614 (type strain).</title>
        <authorList>
            <person name="Bowman J.P."/>
        </authorList>
    </citation>
    <scope>NUCLEOTIDE SEQUENCE [LARGE SCALE GENOMIC DNA]</scope>
    <source>
        <strain evidence="1 2">JCM 30614</strain>
    </source>
</reference>
<organism evidence="1 2">
    <name type="scientific">Phaeocystidibacter marisrubri</name>
    <dbReference type="NCBI Taxonomy" id="1577780"/>
    <lineage>
        <taxon>Bacteria</taxon>
        <taxon>Pseudomonadati</taxon>
        <taxon>Bacteroidota</taxon>
        <taxon>Flavobacteriia</taxon>
        <taxon>Flavobacteriales</taxon>
        <taxon>Phaeocystidibacteraceae</taxon>
        <taxon>Phaeocystidibacter</taxon>
    </lineage>
</organism>
<dbReference type="AlphaFoldDB" id="A0A6L3ZHW4"/>
<evidence type="ECO:0000313" key="2">
    <source>
        <dbReference type="Proteomes" id="UP000484164"/>
    </source>
</evidence>
<name>A0A6L3ZHW4_9FLAO</name>
<protein>
    <submittedName>
        <fullName evidence="1">Uncharacterized protein</fullName>
    </submittedName>
</protein>
<gene>
    <name evidence="1" type="ORF">F8C82_13085</name>
</gene>
<dbReference type="Proteomes" id="UP000484164">
    <property type="component" value="Unassembled WGS sequence"/>
</dbReference>
<sequence>MKEYIFGGDFLVPLRELNINRPVSLNRFTGGNELQTKINKWASRYDKYAPIEQLEKYKNEISELDEEGITLLREIKSLFELNGETEFQLFYLSLINGMFCIDSNNDTLVRIKSR</sequence>
<keyword evidence="2" id="KW-1185">Reference proteome</keyword>
<comment type="caution">
    <text evidence="1">The sequence shown here is derived from an EMBL/GenBank/DDBJ whole genome shotgun (WGS) entry which is preliminary data.</text>
</comment>
<accession>A0A6L3ZHW4</accession>
<proteinExistence type="predicted"/>